<dbReference type="SUPFAM" id="SSF53474">
    <property type="entry name" value="alpha/beta-Hydrolases"/>
    <property type="match status" value="1"/>
</dbReference>
<organism evidence="5 6">
    <name type="scientific">Debaryomyces fabryi</name>
    <dbReference type="NCBI Taxonomy" id="58627"/>
    <lineage>
        <taxon>Eukaryota</taxon>
        <taxon>Fungi</taxon>
        <taxon>Dikarya</taxon>
        <taxon>Ascomycota</taxon>
        <taxon>Saccharomycotina</taxon>
        <taxon>Pichiomycetes</taxon>
        <taxon>Debaryomycetaceae</taxon>
        <taxon>Debaryomyces</taxon>
    </lineage>
</organism>
<dbReference type="GeneID" id="26841179"/>
<gene>
    <name evidence="5" type="ORF">AC631_04170</name>
</gene>
<keyword evidence="6" id="KW-1185">Reference proteome</keyword>
<dbReference type="EC" id="3.1.1.3" evidence="1"/>
<dbReference type="GO" id="GO:0004806">
    <property type="term" value="F:triacylglycerol lipase activity"/>
    <property type="evidence" value="ECO:0007669"/>
    <property type="project" value="UniProtKB-EC"/>
</dbReference>
<dbReference type="EMBL" id="LMYN01000104">
    <property type="protein sequence ID" value="KSA00088.1"/>
    <property type="molecule type" value="Genomic_DNA"/>
</dbReference>
<protein>
    <recommendedName>
        <fullName evidence="1">triacylglycerol lipase</fullName>
        <ecNumber evidence="1">3.1.1.3</ecNumber>
    </recommendedName>
</protein>
<evidence type="ECO:0000313" key="5">
    <source>
        <dbReference type="EMBL" id="KSA00088.1"/>
    </source>
</evidence>
<feature type="chain" id="PRO_5006884515" description="triacylglycerol lipase" evidence="3">
    <location>
        <begin position="18"/>
        <end position="340"/>
    </location>
</feature>
<feature type="signal peptide" evidence="3">
    <location>
        <begin position="1"/>
        <end position="17"/>
    </location>
</feature>
<sequence>MRYIAVLLACYLAFAYGYKAEYQTEKIPQDYKTLVEYAHIAAIAYCLEKESSPGIFGDDDSNCLLEICKTKPYESLAIKGRFKFNTWGEACSGYYAIDHETKRILLVFRGTASRRDWLRNMDIFPVEYIPIFNNGIPLTDTVQNIDCDNCKVHRGYYKVLKKHCGSIIQGVLALHDEHLDYKLVVVGHSLGGALAVLSGVELRLMGYDPLVVSYASPKVGNKDMAEYIDRIFSTSEVAEYICENRDFETGYIRVVHKGDMIPKLPPTSIYQHCGFEYTINKKYFPHKSDDIEPKGMSSLDDQYIEGQVSIAKFNYNKLWSDNVGKYEHNNYFIGITKCQI</sequence>
<keyword evidence="2" id="KW-0378">Hydrolase</keyword>
<evidence type="ECO:0000313" key="6">
    <source>
        <dbReference type="Proteomes" id="UP000054251"/>
    </source>
</evidence>
<evidence type="ECO:0000259" key="4">
    <source>
        <dbReference type="Pfam" id="PF01764"/>
    </source>
</evidence>
<name>A0A0V1PV17_9ASCO</name>
<evidence type="ECO:0000256" key="1">
    <source>
        <dbReference type="ARBA" id="ARBA00013279"/>
    </source>
</evidence>
<dbReference type="GO" id="GO:0006629">
    <property type="term" value="P:lipid metabolic process"/>
    <property type="evidence" value="ECO:0007669"/>
    <property type="project" value="InterPro"/>
</dbReference>
<dbReference type="OrthoDB" id="406844at2759"/>
<dbReference type="InterPro" id="IPR002921">
    <property type="entry name" value="Fungal_lipase-type"/>
</dbReference>
<dbReference type="InterPro" id="IPR051299">
    <property type="entry name" value="AB_hydrolase_lip/est"/>
</dbReference>
<dbReference type="PANTHER" id="PTHR46640">
    <property type="entry name" value="TRIACYLGLYCEROL LIPASE, PUTATIVE (AFU_ORTHOLOGUE AFUA_6G06510)-RELATED"/>
    <property type="match status" value="1"/>
</dbReference>
<evidence type="ECO:0000256" key="2">
    <source>
        <dbReference type="ARBA" id="ARBA00022801"/>
    </source>
</evidence>
<evidence type="ECO:0000256" key="3">
    <source>
        <dbReference type="SAM" id="SignalP"/>
    </source>
</evidence>
<dbReference type="Proteomes" id="UP000054251">
    <property type="component" value="Unassembled WGS sequence"/>
</dbReference>
<comment type="caution">
    <text evidence="5">The sequence shown here is derived from an EMBL/GenBank/DDBJ whole genome shotgun (WGS) entry which is preliminary data.</text>
</comment>
<dbReference type="AlphaFoldDB" id="A0A0V1PV17"/>
<dbReference type="CDD" id="cd00519">
    <property type="entry name" value="Lipase_3"/>
    <property type="match status" value="1"/>
</dbReference>
<dbReference type="Gene3D" id="3.40.50.1820">
    <property type="entry name" value="alpha/beta hydrolase"/>
    <property type="match status" value="1"/>
</dbReference>
<proteinExistence type="predicted"/>
<keyword evidence="3" id="KW-0732">Signal</keyword>
<dbReference type="PANTHER" id="PTHR46640:SF3">
    <property type="entry name" value="LIPASE LIH1-RELATED"/>
    <property type="match status" value="1"/>
</dbReference>
<dbReference type="RefSeq" id="XP_015466190.1">
    <property type="nucleotide sequence ID" value="XM_015612999.1"/>
</dbReference>
<reference evidence="5 6" key="1">
    <citation type="submission" date="2015-11" db="EMBL/GenBank/DDBJ databases">
        <title>The genome of Debaryomyces fabryi.</title>
        <authorList>
            <person name="Tafer H."/>
            <person name="Lopandic K."/>
        </authorList>
    </citation>
    <scope>NUCLEOTIDE SEQUENCE [LARGE SCALE GENOMIC DNA]</scope>
    <source>
        <strain evidence="5 6">CBS 789</strain>
    </source>
</reference>
<accession>A0A0V1PV17</accession>
<feature type="domain" description="Fungal lipase-type" evidence="4">
    <location>
        <begin position="106"/>
        <end position="267"/>
    </location>
</feature>
<dbReference type="InterPro" id="IPR029058">
    <property type="entry name" value="AB_hydrolase_fold"/>
</dbReference>
<dbReference type="Pfam" id="PF01764">
    <property type="entry name" value="Lipase_3"/>
    <property type="match status" value="1"/>
</dbReference>